<keyword evidence="4 7" id="KW-0694">RNA-binding</keyword>
<feature type="site" description="Stabilizes the basic form of H active site to accept a proton" evidence="7">
    <location>
        <position position="97"/>
    </location>
</feature>
<dbReference type="GO" id="GO:0072344">
    <property type="term" value="P:rescue of stalled ribosome"/>
    <property type="evidence" value="ECO:0007669"/>
    <property type="project" value="UniProtKB-UniRule"/>
</dbReference>
<dbReference type="FunFam" id="3.40.50.1470:FF:000001">
    <property type="entry name" value="Peptidyl-tRNA hydrolase"/>
    <property type="match status" value="1"/>
</dbReference>
<dbReference type="InterPro" id="IPR036416">
    <property type="entry name" value="Pept_tRNA_hydro_sf"/>
</dbReference>
<organism evidence="10 11">
    <name type="scientific">Candidatus Thiodiazotropha endolucinida</name>
    <dbReference type="NCBI Taxonomy" id="1655433"/>
    <lineage>
        <taxon>Bacteria</taxon>
        <taxon>Pseudomonadati</taxon>
        <taxon>Pseudomonadota</taxon>
        <taxon>Gammaproteobacteria</taxon>
        <taxon>Chromatiales</taxon>
        <taxon>Sedimenticolaceae</taxon>
        <taxon>Candidatus Thiodiazotropha</taxon>
    </lineage>
</organism>
<evidence type="ECO:0000256" key="6">
    <source>
        <dbReference type="ARBA" id="ARBA00050038"/>
    </source>
</evidence>
<feature type="binding site" evidence="7">
    <location>
        <position position="19"/>
    </location>
    <ligand>
        <name>tRNA</name>
        <dbReference type="ChEBI" id="CHEBI:17843"/>
    </ligand>
</feature>
<comment type="function">
    <text evidence="7">Catalyzes the release of premature peptidyl moieties from peptidyl-tRNA molecules trapped in stalled 50S ribosomal subunits, and thus maintains levels of free tRNAs and 50S ribosomes.</text>
</comment>
<feature type="active site" description="Proton acceptor" evidence="7">
    <location>
        <position position="24"/>
    </location>
</feature>
<keyword evidence="2 7" id="KW-0820">tRNA-binding</keyword>
<dbReference type="EC" id="3.1.1.29" evidence="1 7"/>
<dbReference type="GO" id="GO:0004045">
    <property type="term" value="F:peptidyl-tRNA hydrolase activity"/>
    <property type="evidence" value="ECO:0007669"/>
    <property type="project" value="UniProtKB-UniRule"/>
</dbReference>
<dbReference type="InterPro" id="IPR001328">
    <property type="entry name" value="Pept_tRNA_hydro"/>
</dbReference>
<evidence type="ECO:0000256" key="4">
    <source>
        <dbReference type="ARBA" id="ARBA00022884"/>
    </source>
</evidence>
<keyword evidence="11" id="KW-1185">Reference proteome</keyword>
<keyword evidence="3 7" id="KW-0378">Hydrolase</keyword>
<dbReference type="InterPro" id="IPR018171">
    <property type="entry name" value="Pept_tRNA_hydro_CS"/>
</dbReference>
<dbReference type="HAMAP" id="MF_00083">
    <property type="entry name" value="Pept_tRNA_hydro_bact"/>
    <property type="match status" value="1"/>
</dbReference>
<reference evidence="10 11" key="1">
    <citation type="submission" date="2016-06" db="EMBL/GenBank/DDBJ databases">
        <title>Genome sequence of endosymbiont of Candidatus Endolucinida thiodiazotropha.</title>
        <authorList>
            <person name="Poehlein A."/>
            <person name="Koenig S."/>
            <person name="Heiden S.E."/>
            <person name="Thuermer A."/>
            <person name="Voget S."/>
            <person name="Daniel R."/>
            <person name="Markert S."/>
            <person name="Gros O."/>
            <person name="Schweder T."/>
        </authorList>
    </citation>
    <scope>NUCLEOTIDE SEQUENCE [LARGE SCALE GENOMIC DNA]</scope>
    <source>
        <strain evidence="10 11">COS</strain>
    </source>
</reference>
<accession>A0A7Z0VMZ3</accession>
<name>A0A7Z0VMZ3_9GAMM</name>
<feature type="binding site" evidence="7">
    <location>
        <position position="70"/>
    </location>
    <ligand>
        <name>tRNA</name>
        <dbReference type="ChEBI" id="CHEBI:17843"/>
    </ligand>
</feature>
<evidence type="ECO:0000256" key="5">
    <source>
        <dbReference type="ARBA" id="ARBA00038063"/>
    </source>
</evidence>
<dbReference type="CDD" id="cd00462">
    <property type="entry name" value="PTH"/>
    <property type="match status" value="1"/>
</dbReference>
<dbReference type="PROSITE" id="PS01195">
    <property type="entry name" value="PEPT_TRNA_HYDROL_1"/>
    <property type="match status" value="1"/>
</dbReference>
<dbReference type="PROSITE" id="PS01196">
    <property type="entry name" value="PEPT_TRNA_HYDROL_2"/>
    <property type="match status" value="1"/>
</dbReference>
<dbReference type="GO" id="GO:0005737">
    <property type="term" value="C:cytoplasm"/>
    <property type="evidence" value="ECO:0007669"/>
    <property type="project" value="UniProtKB-SubCell"/>
</dbReference>
<feature type="site" description="Discriminates between blocked and unblocked aminoacyl-tRNA" evidence="7">
    <location>
        <position position="14"/>
    </location>
</feature>
<evidence type="ECO:0000313" key="10">
    <source>
        <dbReference type="EMBL" id="ODJ88295.1"/>
    </source>
</evidence>
<evidence type="ECO:0000256" key="2">
    <source>
        <dbReference type="ARBA" id="ARBA00022555"/>
    </source>
</evidence>
<comment type="similarity">
    <text evidence="5 7 9">Belongs to the PTH family.</text>
</comment>
<evidence type="ECO:0000313" key="11">
    <source>
        <dbReference type="Proteomes" id="UP000094769"/>
    </source>
</evidence>
<proteinExistence type="inferred from homology"/>
<dbReference type="EMBL" id="MARB01000006">
    <property type="protein sequence ID" value="ODJ88295.1"/>
    <property type="molecule type" value="Genomic_DNA"/>
</dbReference>
<dbReference type="PANTHER" id="PTHR17224">
    <property type="entry name" value="PEPTIDYL-TRNA HYDROLASE"/>
    <property type="match status" value="1"/>
</dbReference>
<gene>
    <name evidence="7 10" type="primary">pth</name>
    <name evidence="10" type="ORF">CODIS_12960</name>
</gene>
<dbReference type="Gene3D" id="3.40.50.1470">
    <property type="entry name" value="Peptidyl-tRNA hydrolase"/>
    <property type="match status" value="1"/>
</dbReference>
<keyword evidence="7" id="KW-0963">Cytoplasm</keyword>
<dbReference type="GO" id="GO:0006515">
    <property type="term" value="P:protein quality control for misfolded or incompletely synthesized proteins"/>
    <property type="evidence" value="ECO:0007669"/>
    <property type="project" value="UniProtKB-UniRule"/>
</dbReference>
<dbReference type="GO" id="GO:0000049">
    <property type="term" value="F:tRNA binding"/>
    <property type="evidence" value="ECO:0007669"/>
    <property type="project" value="UniProtKB-UniRule"/>
</dbReference>
<sequence length="194" mass="21721">MVHHPIKLIVGLGNPGADHEETRHNAGYWFVDRLARQHKQPFRNESRHHALVCKLNIAGNEVRLLKPITYMNRSGQAVSSLANYFRISPNDILVVHDELDLEPGQVRLKTGGGHAGHNGLRDIMSALGSRDFHRLRIGIDHPNDRNIVVNYVLGRPSKSDREAIDGAIDDAIECLDEVVKGELSKVMNRLHGSR</sequence>
<comment type="subcellular location">
    <subcellularLocation>
        <location evidence="7">Cytoplasm</location>
    </subcellularLocation>
</comment>
<dbReference type="AlphaFoldDB" id="A0A7Z0VMZ3"/>
<comment type="subunit">
    <text evidence="7">Monomer.</text>
</comment>
<feature type="binding site" evidence="7">
    <location>
        <position position="118"/>
    </location>
    <ligand>
        <name>tRNA</name>
        <dbReference type="ChEBI" id="CHEBI:17843"/>
    </ligand>
</feature>
<dbReference type="NCBIfam" id="TIGR00447">
    <property type="entry name" value="pth"/>
    <property type="match status" value="1"/>
</dbReference>
<evidence type="ECO:0000256" key="7">
    <source>
        <dbReference type="HAMAP-Rule" id="MF_00083"/>
    </source>
</evidence>
<evidence type="ECO:0000256" key="8">
    <source>
        <dbReference type="RuleBase" id="RU000673"/>
    </source>
</evidence>
<dbReference type="OrthoDB" id="9800507at2"/>
<evidence type="ECO:0000256" key="9">
    <source>
        <dbReference type="RuleBase" id="RU004320"/>
    </source>
</evidence>
<dbReference type="RefSeq" id="WP_069122394.1">
    <property type="nucleotide sequence ID" value="NZ_MARB01000006.1"/>
</dbReference>
<feature type="binding site" evidence="7">
    <location>
        <position position="72"/>
    </location>
    <ligand>
        <name>tRNA</name>
        <dbReference type="ChEBI" id="CHEBI:17843"/>
    </ligand>
</feature>
<evidence type="ECO:0000256" key="1">
    <source>
        <dbReference type="ARBA" id="ARBA00013260"/>
    </source>
</evidence>
<evidence type="ECO:0000256" key="3">
    <source>
        <dbReference type="ARBA" id="ARBA00022801"/>
    </source>
</evidence>
<dbReference type="Proteomes" id="UP000094769">
    <property type="component" value="Unassembled WGS sequence"/>
</dbReference>
<comment type="function">
    <text evidence="7">Hydrolyzes ribosome-free peptidyl-tRNAs (with 1 or more amino acids incorporated), which drop off the ribosome during protein synthesis, or as a result of ribosome stalling.</text>
</comment>
<comment type="catalytic activity">
    <reaction evidence="7 8">
        <text>an N-acyl-L-alpha-aminoacyl-tRNA + H2O = an N-acyl-L-amino acid + a tRNA + H(+)</text>
        <dbReference type="Rhea" id="RHEA:54448"/>
        <dbReference type="Rhea" id="RHEA-COMP:10123"/>
        <dbReference type="Rhea" id="RHEA-COMP:13883"/>
        <dbReference type="ChEBI" id="CHEBI:15377"/>
        <dbReference type="ChEBI" id="CHEBI:15378"/>
        <dbReference type="ChEBI" id="CHEBI:59874"/>
        <dbReference type="ChEBI" id="CHEBI:78442"/>
        <dbReference type="ChEBI" id="CHEBI:138191"/>
        <dbReference type="EC" id="3.1.1.29"/>
    </reaction>
</comment>
<dbReference type="SUPFAM" id="SSF53178">
    <property type="entry name" value="Peptidyl-tRNA hydrolase-like"/>
    <property type="match status" value="1"/>
</dbReference>
<dbReference type="Pfam" id="PF01195">
    <property type="entry name" value="Pept_tRNA_hydro"/>
    <property type="match status" value="1"/>
</dbReference>
<protein>
    <recommendedName>
        <fullName evidence="6 7">Peptidyl-tRNA hydrolase</fullName>
        <shortName evidence="7">Pth</shortName>
        <ecNumber evidence="1 7">3.1.1.29</ecNumber>
    </recommendedName>
</protein>
<comment type="caution">
    <text evidence="10">The sequence shown here is derived from an EMBL/GenBank/DDBJ whole genome shotgun (WGS) entry which is preliminary data.</text>
</comment>
<dbReference type="PANTHER" id="PTHR17224:SF1">
    <property type="entry name" value="PEPTIDYL-TRNA HYDROLASE"/>
    <property type="match status" value="1"/>
</dbReference>